<accession>A0ABU8H2Y7</accession>
<name>A0ABU8H2Y7_9SPHN</name>
<dbReference type="PANTHER" id="PTHR45586">
    <property type="entry name" value="TPR REPEAT-CONTAINING PROTEIN PA4667"/>
    <property type="match status" value="1"/>
</dbReference>
<keyword evidence="2" id="KW-0802">TPR repeat</keyword>
<organism evidence="4 5">
    <name type="scientific">Sphingomonas kyungheensis</name>
    <dbReference type="NCBI Taxonomy" id="1069987"/>
    <lineage>
        <taxon>Bacteria</taxon>
        <taxon>Pseudomonadati</taxon>
        <taxon>Pseudomonadota</taxon>
        <taxon>Alphaproteobacteria</taxon>
        <taxon>Sphingomonadales</taxon>
        <taxon>Sphingomonadaceae</taxon>
        <taxon>Sphingomonas</taxon>
    </lineage>
</organism>
<sequence length="534" mass="54892">MEARIIPTCKRLILAAAVGCASIAPAAADTARLADYLKAGAADADGRVDLAAAGYARALAAAPTSAAVAVRAYREALAAGDVALATRAAAVLRGQPGAPADLPLLPLALAAARGDAAGASAATDALATTPLGVLAPSLRAWIAFASKQNPAPAILAAGKDPVAQRLAAETAALIQIARGDTAKGLATVQALRETGSPIDLRLSAGQLLFGLGQKDQARSLLAGDDPVFAALREGDAAQPTLGFGVSRLLGRIAGDLADQDASELSIALARTALIAYPANDRVRLLLAGALAKDKAVPRALTALDGIGAASPYASTALATRIAILAAAGRQEEALAIARTGAERPGAGEGDWQTYADQLTALDRHREAVGWYRRVVDADPTAWSAWLQYGGALEQAGDWPASRAALQKAVAIAPAEPLALNYLGYAQAERGIDVPQSIAMLERAHALKPDDSSIADSLGWAYFLSGDIARAQPLIERAAAVDTVNAEIGEHLGDLYWTRGRRYEARYAWRAAALTATPVEAQRLAAKAANGLPPR</sequence>
<proteinExistence type="predicted"/>
<reference evidence="4 5" key="1">
    <citation type="journal article" date="2013" name="Int. J. Syst. Evol. Microbiol.">
        <title>Sphingomonas kyungheensis sp. nov., a bacterium with ginsenoside-converting activity isolated from soil of a ginseng field.</title>
        <authorList>
            <person name="Son H.M."/>
            <person name="Yang J.E."/>
            <person name="Park Y."/>
            <person name="Han C.K."/>
            <person name="Kim S.G."/>
            <person name="Kook M."/>
            <person name="Yi T.H."/>
        </authorList>
    </citation>
    <scope>NUCLEOTIDE SEQUENCE [LARGE SCALE GENOMIC DNA]</scope>
    <source>
        <strain evidence="4 5">LMG 26582</strain>
    </source>
</reference>
<evidence type="ECO:0000313" key="5">
    <source>
        <dbReference type="Proteomes" id="UP001367771"/>
    </source>
</evidence>
<evidence type="ECO:0000256" key="1">
    <source>
        <dbReference type="ARBA" id="ARBA00022737"/>
    </source>
</evidence>
<dbReference type="SUPFAM" id="SSF48452">
    <property type="entry name" value="TPR-like"/>
    <property type="match status" value="1"/>
</dbReference>
<dbReference type="InterPro" id="IPR011990">
    <property type="entry name" value="TPR-like_helical_dom_sf"/>
</dbReference>
<dbReference type="Proteomes" id="UP001367771">
    <property type="component" value="Unassembled WGS sequence"/>
</dbReference>
<gene>
    <name evidence="4" type="ORF">V8201_09745</name>
</gene>
<keyword evidence="3" id="KW-0732">Signal</keyword>
<comment type="caution">
    <text evidence="4">The sequence shown here is derived from an EMBL/GenBank/DDBJ whole genome shotgun (WGS) entry which is preliminary data.</text>
</comment>
<dbReference type="Gene3D" id="1.25.40.10">
    <property type="entry name" value="Tetratricopeptide repeat domain"/>
    <property type="match status" value="1"/>
</dbReference>
<dbReference type="RefSeq" id="WP_336545156.1">
    <property type="nucleotide sequence ID" value="NZ_JBBBDM010000003.1"/>
</dbReference>
<evidence type="ECO:0000313" key="4">
    <source>
        <dbReference type="EMBL" id="MEI5687357.1"/>
    </source>
</evidence>
<keyword evidence="1" id="KW-0677">Repeat</keyword>
<keyword evidence="5" id="KW-1185">Reference proteome</keyword>
<evidence type="ECO:0000256" key="3">
    <source>
        <dbReference type="SAM" id="SignalP"/>
    </source>
</evidence>
<dbReference type="EMBL" id="JBBBDM010000003">
    <property type="protein sequence ID" value="MEI5687357.1"/>
    <property type="molecule type" value="Genomic_DNA"/>
</dbReference>
<evidence type="ECO:0008006" key="6">
    <source>
        <dbReference type="Google" id="ProtNLM"/>
    </source>
</evidence>
<feature type="signal peptide" evidence="3">
    <location>
        <begin position="1"/>
        <end position="26"/>
    </location>
</feature>
<evidence type="ECO:0000256" key="2">
    <source>
        <dbReference type="ARBA" id="ARBA00022803"/>
    </source>
</evidence>
<protein>
    <recommendedName>
        <fullName evidence="6">Tetratricopeptide repeat protein</fullName>
    </recommendedName>
</protein>
<feature type="chain" id="PRO_5045884484" description="Tetratricopeptide repeat protein" evidence="3">
    <location>
        <begin position="27"/>
        <end position="534"/>
    </location>
</feature>
<dbReference type="PANTHER" id="PTHR45586:SF1">
    <property type="entry name" value="LIPOPOLYSACCHARIDE ASSEMBLY PROTEIN B"/>
    <property type="match status" value="1"/>
</dbReference>
<dbReference type="InterPro" id="IPR051012">
    <property type="entry name" value="CellSynth/LPSAsmb/PSIAsmb"/>
</dbReference>